<name>A0A8J2N2I6_9PLEO</name>
<feature type="transmembrane region" description="Helical" evidence="5">
    <location>
        <begin position="35"/>
        <end position="55"/>
    </location>
</feature>
<evidence type="ECO:0000256" key="3">
    <source>
        <dbReference type="ARBA" id="ARBA00022989"/>
    </source>
</evidence>
<protein>
    <recommendedName>
        <fullName evidence="8">Sphingoid long-chain base transporter RSB1</fullName>
    </recommendedName>
</protein>
<evidence type="ECO:0000256" key="1">
    <source>
        <dbReference type="ARBA" id="ARBA00004141"/>
    </source>
</evidence>
<comment type="subcellular location">
    <subcellularLocation>
        <location evidence="1">Membrane</location>
        <topology evidence="1">Multi-pass membrane protein</topology>
    </subcellularLocation>
</comment>
<dbReference type="InterPro" id="IPR007568">
    <property type="entry name" value="RTA1"/>
</dbReference>
<comment type="caution">
    <text evidence="6">The sequence shown here is derived from an EMBL/GenBank/DDBJ whole genome shotgun (WGS) entry which is preliminary data.</text>
</comment>
<feature type="transmembrane region" description="Helical" evidence="5">
    <location>
        <begin position="93"/>
        <end position="115"/>
    </location>
</feature>
<dbReference type="RefSeq" id="XP_043165414.1">
    <property type="nucleotide sequence ID" value="XM_043309479.1"/>
</dbReference>
<dbReference type="EMBL" id="CAJRGZ010000015">
    <property type="protein sequence ID" value="CAG5146448.1"/>
    <property type="molecule type" value="Genomic_DNA"/>
</dbReference>
<dbReference type="GO" id="GO:0000324">
    <property type="term" value="C:fungal-type vacuole"/>
    <property type="evidence" value="ECO:0007669"/>
    <property type="project" value="TreeGrafter"/>
</dbReference>
<feature type="transmembrane region" description="Helical" evidence="5">
    <location>
        <begin position="62"/>
        <end position="81"/>
    </location>
</feature>
<reference evidence="6" key="1">
    <citation type="submission" date="2021-05" db="EMBL/GenBank/DDBJ databases">
        <authorList>
            <person name="Stam R."/>
        </authorList>
    </citation>
    <scope>NUCLEOTIDE SEQUENCE</scope>
    <source>
        <strain evidence="6">CS162</strain>
    </source>
</reference>
<evidence type="ECO:0000313" key="7">
    <source>
        <dbReference type="Proteomes" id="UP000676310"/>
    </source>
</evidence>
<dbReference type="Pfam" id="PF04479">
    <property type="entry name" value="RTA1"/>
    <property type="match status" value="1"/>
</dbReference>
<keyword evidence="4 5" id="KW-0472">Membrane</keyword>
<organism evidence="6 7">
    <name type="scientific">Alternaria atra</name>
    <dbReference type="NCBI Taxonomy" id="119953"/>
    <lineage>
        <taxon>Eukaryota</taxon>
        <taxon>Fungi</taxon>
        <taxon>Dikarya</taxon>
        <taxon>Ascomycota</taxon>
        <taxon>Pezizomycotina</taxon>
        <taxon>Dothideomycetes</taxon>
        <taxon>Pleosporomycetidae</taxon>
        <taxon>Pleosporales</taxon>
        <taxon>Pleosporineae</taxon>
        <taxon>Pleosporaceae</taxon>
        <taxon>Alternaria</taxon>
        <taxon>Alternaria sect. Ulocladioides</taxon>
    </lineage>
</organism>
<evidence type="ECO:0000313" key="6">
    <source>
        <dbReference type="EMBL" id="CAG5146448.1"/>
    </source>
</evidence>
<evidence type="ECO:0000256" key="4">
    <source>
        <dbReference type="ARBA" id="ARBA00023136"/>
    </source>
</evidence>
<feature type="transmembrane region" description="Helical" evidence="5">
    <location>
        <begin position="260"/>
        <end position="287"/>
    </location>
</feature>
<accession>A0A8J2N2I6</accession>
<dbReference type="PANTHER" id="PTHR31465">
    <property type="entry name" value="PROTEIN RTA1-RELATED"/>
    <property type="match status" value="1"/>
</dbReference>
<keyword evidence="2 5" id="KW-0812">Transmembrane</keyword>
<proteinExistence type="predicted"/>
<dbReference type="PANTHER" id="PTHR31465:SF8">
    <property type="entry name" value="DOMAIN PROTEIN, PUTATIVE (AFU_ORTHOLOGUE AFUA_6G14140)-RELATED"/>
    <property type="match status" value="1"/>
</dbReference>
<evidence type="ECO:0000256" key="2">
    <source>
        <dbReference type="ARBA" id="ARBA00022692"/>
    </source>
</evidence>
<feature type="transmembrane region" description="Helical" evidence="5">
    <location>
        <begin position="179"/>
        <end position="198"/>
    </location>
</feature>
<dbReference type="GeneID" id="67013261"/>
<dbReference type="GO" id="GO:0005886">
    <property type="term" value="C:plasma membrane"/>
    <property type="evidence" value="ECO:0007669"/>
    <property type="project" value="TreeGrafter"/>
</dbReference>
<sequence length="297" mass="32704">MGGTPPRPSYIPEWCSSVTPECPVEGTIYGYTPNLIANAFFAGFFGLALMIQLYFGIRYKTWTYMIAVGLGCLAECIGYIGRVMLNSNPYNDAGFNIQIVLLIFAPAFLAAGIYLTLKHVVIQFGAEWSRLRPNWYTYIFIACDISSLAMQSAGGALAATADSGESIGDVGTNLMIAGIIWQVVVLVIFGLLVLEYSIRTYRRRDRLSASALTLWSNRRFKFFCGAVVVAYTTILIRCVYRIPELLGGWGGELMRIELEFILLEGVMIVLTVTAQTVFHPGLCFPALGNTMSKENSG</sequence>
<feature type="transmembrane region" description="Helical" evidence="5">
    <location>
        <begin position="219"/>
        <end position="240"/>
    </location>
</feature>
<keyword evidence="7" id="KW-1185">Reference proteome</keyword>
<gene>
    <name evidence="6" type="ORF">ALTATR162_LOCUS1879</name>
</gene>
<dbReference type="Proteomes" id="UP000676310">
    <property type="component" value="Unassembled WGS sequence"/>
</dbReference>
<dbReference type="OrthoDB" id="4521223at2759"/>
<feature type="transmembrane region" description="Helical" evidence="5">
    <location>
        <begin position="135"/>
        <end position="159"/>
    </location>
</feature>
<dbReference type="AlphaFoldDB" id="A0A8J2N2I6"/>
<evidence type="ECO:0000256" key="5">
    <source>
        <dbReference type="SAM" id="Phobius"/>
    </source>
</evidence>
<evidence type="ECO:0008006" key="8">
    <source>
        <dbReference type="Google" id="ProtNLM"/>
    </source>
</evidence>
<keyword evidence="3 5" id="KW-1133">Transmembrane helix</keyword>